<dbReference type="AlphaFoldDB" id="A0A9N9H432"/>
<feature type="region of interest" description="Disordered" evidence="1">
    <location>
        <begin position="60"/>
        <end position="123"/>
    </location>
</feature>
<feature type="compositionally biased region" description="Basic residues" evidence="1">
    <location>
        <begin position="331"/>
        <end position="341"/>
    </location>
</feature>
<sequence>GPLVWTTRGEQIAKSIDINSLDISILNPLGLSMPDESPPPEIVYRKRRGRRRRNIVDVKGKARSTLDQPVRNGRGRPRGSTNKNKVVRVRKTGGTRGRPRKTAILNRSSEASVASASGSKDPAFDQLDRAESVISIEDSVENDADSPIRRNMDTNREIVITSDEDMEVDGVANGKSARNANANGVHKDRIRSVSKALADDNTIGSSGHTDISTTYTSNINNLLNSPLPDFVDGTQSPSSLSVGSIDAASNDKTPVKDSANATETNKIDLFTTIQPPHYKNAGDETTAQTSATGGIPSPVSSADEKLSTPSKVHLRQSTVSTSSGSLSGNLPKKRGRKRKRPIEKSPTDRDENSQGTMNGNVDYSDDNNSDTHSIGYDKSNHTNSRQNLYNSEFPRSGTSSNEGIRGYNPVNGNSRSHYTSERKMNHTAISHRHKSAFSSRSHSATEIREDSPPRKVRRTRAQERPKAVRRTKSQGQSEDKMTTHAKSSLAPVVPQPICVCCAEVQAPDERSTATLV</sequence>
<dbReference type="Proteomes" id="UP000789572">
    <property type="component" value="Unassembled WGS sequence"/>
</dbReference>
<name>A0A9N9H432_9GLOM</name>
<feature type="compositionally biased region" description="Basic and acidic residues" evidence="1">
    <location>
        <begin position="443"/>
        <end position="453"/>
    </location>
</feature>
<feature type="region of interest" description="Disordered" evidence="1">
    <location>
        <begin position="234"/>
        <end position="487"/>
    </location>
</feature>
<feature type="non-terminal residue" evidence="2">
    <location>
        <position position="1"/>
    </location>
</feature>
<comment type="caution">
    <text evidence="2">The sequence shown here is derived from an EMBL/GenBank/DDBJ whole genome shotgun (WGS) entry which is preliminary data.</text>
</comment>
<proteinExistence type="predicted"/>
<dbReference type="EMBL" id="CAJVPJ010004921">
    <property type="protein sequence ID" value="CAG8656850.1"/>
    <property type="molecule type" value="Genomic_DNA"/>
</dbReference>
<accession>A0A9N9H432</accession>
<feature type="non-terminal residue" evidence="2">
    <location>
        <position position="516"/>
    </location>
</feature>
<evidence type="ECO:0000313" key="3">
    <source>
        <dbReference type="Proteomes" id="UP000789572"/>
    </source>
</evidence>
<feature type="compositionally biased region" description="Polar residues" evidence="1">
    <location>
        <begin position="283"/>
        <end position="292"/>
    </location>
</feature>
<organism evidence="2 3">
    <name type="scientific">Paraglomus occultum</name>
    <dbReference type="NCBI Taxonomy" id="144539"/>
    <lineage>
        <taxon>Eukaryota</taxon>
        <taxon>Fungi</taxon>
        <taxon>Fungi incertae sedis</taxon>
        <taxon>Mucoromycota</taxon>
        <taxon>Glomeromycotina</taxon>
        <taxon>Glomeromycetes</taxon>
        <taxon>Paraglomerales</taxon>
        <taxon>Paraglomeraceae</taxon>
        <taxon>Paraglomus</taxon>
    </lineage>
</organism>
<evidence type="ECO:0000313" key="2">
    <source>
        <dbReference type="EMBL" id="CAG8656850.1"/>
    </source>
</evidence>
<feature type="compositionally biased region" description="Low complexity" evidence="1">
    <location>
        <begin position="108"/>
        <end position="119"/>
    </location>
</feature>
<feature type="compositionally biased region" description="Low complexity" evidence="1">
    <location>
        <begin position="317"/>
        <end position="328"/>
    </location>
</feature>
<feature type="compositionally biased region" description="Polar residues" evidence="1">
    <location>
        <begin position="381"/>
        <end position="390"/>
    </location>
</feature>
<keyword evidence="3" id="KW-1185">Reference proteome</keyword>
<feature type="compositionally biased region" description="Basic and acidic residues" evidence="1">
    <location>
        <begin position="342"/>
        <end position="352"/>
    </location>
</feature>
<reference evidence="2" key="1">
    <citation type="submission" date="2021-06" db="EMBL/GenBank/DDBJ databases">
        <authorList>
            <person name="Kallberg Y."/>
            <person name="Tangrot J."/>
            <person name="Rosling A."/>
        </authorList>
    </citation>
    <scope>NUCLEOTIDE SEQUENCE</scope>
    <source>
        <strain evidence="2">IA702</strain>
    </source>
</reference>
<protein>
    <submittedName>
        <fullName evidence="2">5646_t:CDS:1</fullName>
    </submittedName>
</protein>
<gene>
    <name evidence="2" type="ORF">POCULU_LOCUS10247</name>
</gene>
<feature type="compositionally biased region" description="Basic residues" evidence="1">
    <location>
        <begin position="85"/>
        <end position="101"/>
    </location>
</feature>
<evidence type="ECO:0000256" key="1">
    <source>
        <dbReference type="SAM" id="MobiDB-lite"/>
    </source>
</evidence>